<protein>
    <submittedName>
        <fullName evidence="1">Uncharacterized protein</fullName>
    </submittedName>
</protein>
<accession>A0A5J4RIB1</accession>
<dbReference type="EMBL" id="SNRY01001224">
    <property type="protein sequence ID" value="KAA6332571.1"/>
    <property type="molecule type" value="Genomic_DNA"/>
</dbReference>
<evidence type="ECO:0000313" key="1">
    <source>
        <dbReference type="EMBL" id="KAA6332571.1"/>
    </source>
</evidence>
<sequence length="47" mass="5251">MNKLNMFRMSLCCAVLCPMSGYTQETVRQVITLADQNSKSLQPNITA</sequence>
<dbReference type="AlphaFoldDB" id="A0A5J4RIB1"/>
<gene>
    <name evidence="1" type="ORF">EZS27_018939</name>
</gene>
<organism evidence="1">
    <name type="scientific">termite gut metagenome</name>
    <dbReference type="NCBI Taxonomy" id="433724"/>
    <lineage>
        <taxon>unclassified sequences</taxon>
        <taxon>metagenomes</taxon>
        <taxon>organismal metagenomes</taxon>
    </lineage>
</organism>
<comment type="caution">
    <text evidence="1">The sequence shown here is derived from an EMBL/GenBank/DDBJ whole genome shotgun (WGS) entry which is preliminary data.</text>
</comment>
<proteinExistence type="predicted"/>
<reference evidence="1" key="1">
    <citation type="submission" date="2019-03" db="EMBL/GenBank/DDBJ databases">
        <title>Single cell metagenomics reveals metabolic interactions within the superorganism composed of flagellate Streblomastix strix and complex community of Bacteroidetes bacteria on its surface.</title>
        <authorList>
            <person name="Treitli S.C."/>
            <person name="Kolisko M."/>
            <person name="Husnik F."/>
            <person name="Keeling P."/>
            <person name="Hampl V."/>
        </authorList>
    </citation>
    <scope>NUCLEOTIDE SEQUENCE</scope>
    <source>
        <strain evidence="1">STM</strain>
    </source>
</reference>
<name>A0A5J4RIB1_9ZZZZ</name>